<accession>A0A502E859</accession>
<keyword evidence="2" id="KW-1185">Reference proteome</keyword>
<organism evidence="1 2">
    <name type="scientific">Mycolicibacterium hodleri</name>
    <dbReference type="NCBI Taxonomy" id="49897"/>
    <lineage>
        <taxon>Bacteria</taxon>
        <taxon>Bacillati</taxon>
        <taxon>Actinomycetota</taxon>
        <taxon>Actinomycetes</taxon>
        <taxon>Mycobacteriales</taxon>
        <taxon>Mycobacteriaceae</taxon>
        <taxon>Mycolicibacterium</taxon>
    </lineage>
</organism>
<sequence>MLGRIGHVMASALDREMNKFGIRTLHLGLMSAVRSFGPLSQQRIAEFSAPTEHRWPPWSMTSRRRDSLSAVPFSATAAFEPSH</sequence>
<protein>
    <submittedName>
        <fullName evidence="1">Uncharacterized protein</fullName>
    </submittedName>
</protein>
<dbReference type="Proteomes" id="UP000320095">
    <property type="component" value="Unassembled WGS sequence"/>
</dbReference>
<gene>
    <name evidence="1" type="ORF">EAH80_14820</name>
</gene>
<reference evidence="1 2" key="1">
    <citation type="journal article" date="2019" name="Environ. Microbiol.">
        <title>Species interactions and distinct microbial communities in high Arctic permafrost affected cryosols are associated with the CH4 and CO2 gas fluxes.</title>
        <authorList>
            <person name="Altshuler I."/>
            <person name="Hamel J."/>
            <person name="Turney S."/>
            <person name="Magnuson E."/>
            <person name="Levesque R."/>
            <person name="Greer C."/>
            <person name="Whyte L.G."/>
        </authorList>
    </citation>
    <scope>NUCLEOTIDE SEQUENCE [LARGE SCALE GENOMIC DNA]</scope>
    <source>
        <strain evidence="1 2">S5.20</strain>
    </source>
</reference>
<comment type="caution">
    <text evidence="1">The sequence shown here is derived from an EMBL/GenBank/DDBJ whole genome shotgun (WGS) entry which is preliminary data.</text>
</comment>
<proteinExistence type="predicted"/>
<dbReference type="EMBL" id="RCZG01000005">
    <property type="protein sequence ID" value="TPG33554.1"/>
    <property type="molecule type" value="Genomic_DNA"/>
</dbReference>
<evidence type="ECO:0000313" key="1">
    <source>
        <dbReference type="EMBL" id="TPG33554.1"/>
    </source>
</evidence>
<name>A0A502E859_9MYCO</name>
<evidence type="ECO:0000313" key="2">
    <source>
        <dbReference type="Proteomes" id="UP000320095"/>
    </source>
</evidence>
<dbReference type="AlphaFoldDB" id="A0A502E859"/>